<comment type="similarity">
    <text evidence="1">Belongs to the DCC1 family.</text>
</comment>
<dbReference type="Proteomes" id="UP001437256">
    <property type="component" value="Unassembled WGS sequence"/>
</dbReference>
<evidence type="ECO:0000256" key="1">
    <source>
        <dbReference type="ARBA" id="ARBA00007017"/>
    </source>
</evidence>
<protein>
    <submittedName>
        <fullName evidence="3">Ctf8p and Ctf18p associating protein</fullName>
    </submittedName>
</protein>
<comment type="caution">
    <text evidence="3">The sequence shown here is derived from an EMBL/GenBank/DDBJ whole genome shotgun (WGS) entry which is preliminary data.</text>
</comment>
<proteinExistence type="inferred from homology"/>
<dbReference type="PANTHER" id="PTHR13395">
    <property type="entry name" value="SISTER CHROMATID COHESION PROTEIN DCC1-RELATED"/>
    <property type="match status" value="1"/>
</dbReference>
<dbReference type="EMBL" id="JBBXMP010000005">
    <property type="protein sequence ID" value="KAL0070689.1"/>
    <property type="molecule type" value="Genomic_DNA"/>
</dbReference>
<name>A0ABR3ACJ4_9AGAR</name>
<sequence length="151" mass="16580">MPEYPLSFSNSSVSDEGSFKLLELPSDLCKAVEGALATGQALRFNIKGEATEEAVLCTDDRTYALRSVNLSNTVVVATSPPYASDAGFADETLVIRDQVNQILELTPIVPKLHKLTTLLRGKEYDEDHEDEETGDDTEQVRLGRIDSWGAF</sequence>
<keyword evidence="2" id="KW-0235">DNA replication</keyword>
<dbReference type="Pfam" id="PF09724">
    <property type="entry name" value="Dcc1"/>
    <property type="match status" value="1"/>
</dbReference>
<evidence type="ECO:0000256" key="2">
    <source>
        <dbReference type="ARBA" id="ARBA00022705"/>
    </source>
</evidence>
<evidence type="ECO:0000313" key="4">
    <source>
        <dbReference type="Proteomes" id="UP001437256"/>
    </source>
</evidence>
<gene>
    <name evidence="3" type="primary">DCC1</name>
    <name evidence="3" type="ORF">AAF712_001910</name>
</gene>
<organism evidence="3 4">
    <name type="scientific">Marasmius tenuissimus</name>
    <dbReference type="NCBI Taxonomy" id="585030"/>
    <lineage>
        <taxon>Eukaryota</taxon>
        <taxon>Fungi</taxon>
        <taxon>Dikarya</taxon>
        <taxon>Basidiomycota</taxon>
        <taxon>Agaricomycotina</taxon>
        <taxon>Agaricomycetes</taxon>
        <taxon>Agaricomycetidae</taxon>
        <taxon>Agaricales</taxon>
        <taxon>Marasmiineae</taxon>
        <taxon>Marasmiaceae</taxon>
        <taxon>Marasmius</taxon>
    </lineage>
</organism>
<dbReference type="PANTHER" id="PTHR13395:SF6">
    <property type="entry name" value="SISTER CHROMATID COHESION PROTEIN DCC1"/>
    <property type="match status" value="1"/>
</dbReference>
<evidence type="ECO:0000313" key="3">
    <source>
        <dbReference type="EMBL" id="KAL0070689.1"/>
    </source>
</evidence>
<keyword evidence="4" id="KW-1185">Reference proteome</keyword>
<reference evidence="3 4" key="1">
    <citation type="submission" date="2024-05" db="EMBL/GenBank/DDBJ databases">
        <title>A draft genome resource for the thread blight pathogen Marasmius tenuissimus strain MS-2.</title>
        <authorList>
            <person name="Yulfo-Soto G.E."/>
            <person name="Baruah I.K."/>
            <person name="Amoako-Attah I."/>
            <person name="Bukari Y."/>
            <person name="Meinhardt L.W."/>
            <person name="Bailey B.A."/>
            <person name="Cohen S.P."/>
        </authorList>
    </citation>
    <scope>NUCLEOTIDE SEQUENCE [LARGE SCALE GENOMIC DNA]</scope>
    <source>
        <strain evidence="3 4">MS-2</strain>
    </source>
</reference>
<accession>A0ABR3ACJ4</accession>
<dbReference type="InterPro" id="IPR019128">
    <property type="entry name" value="Dcc1"/>
</dbReference>